<dbReference type="EMBL" id="CAWUFR010000144">
    <property type="protein sequence ID" value="CAK6969930.1"/>
    <property type="molecule type" value="Genomic_DNA"/>
</dbReference>
<feature type="non-terminal residue" evidence="3">
    <location>
        <position position="208"/>
    </location>
</feature>
<feature type="coiled-coil region" evidence="1">
    <location>
        <begin position="9"/>
        <end position="36"/>
    </location>
</feature>
<sequence length="208" mass="22551">MPDVDRELLQQAYKNISDLKEDIRRLSDELQTKESLLSNYMDVASVQSKEITSLSTILWDTVAWDPAAGPQLSSCSTPKQPPWTEVAVRGRKRDLTASPPCLNLSNRFTALSADNLVHPVDPPVAPPRPVTTPADSAAPPKSLPRPGPKQRPSSRSKTSASRRRILREAVMRRSGAFPPPEPAIDTSPRDVATAGAPAHPEPAVDTSP</sequence>
<proteinExistence type="predicted"/>
<protein>
    <submittedName>
        <fullName evidence="3">Uncharacterized protein LOC115592365</fullName>
    </submittedName>
</protein>
<comment type="caution">
    <text evidence="3">The sequence shown here is derived from an EMBL/GenBank/DDBJ whole genome shotgun (WGS) entry which is preliminary data.</text>
</comment>
<name>A0AAV1PEG4_SCOSC</name>
<evidence type="ECO:0000313" key="3">
    <source>
        <dbReference type="EMBL" id="CAK6969930.1"/>
    </source>
</evidence>
<gene>
    <name evidence="3" type="ORF">FSCOSCO3_A037218</name>
</gene>
<dbReference type="AlphaFoldDB" id="A0AAV1PEG4"/>
<feature type="region of interest" description="Disordered" evidence="2">
    <location>
        <begin position="119"/>
        <end position="208"/>
    </location>
</feature>
<keyword evidence="4" id="KW-1185">Reference proteome</keyword>
<organism evidence="3 4">
    <name type="scientific">Scomber scombrus</name>
    <name type="common">Atlantic mackerel</name>
    <name type="synonym">Scomber vernalis</name>
    <dbReference type="NCBI Taxonomy" id="13677"/>
    <lineage>
        <taxon>Eukaryota</taxon>
        <taxon>Metazoa</taxon>
        <taxon>Chordata</taxon>
        <taxon>Craniata</taxon>
        <taxon>Vertebrata</taxon>
        <taxon>Euteleostomi</taxon>
        <taxon>Actinopterygii</taxon>
        <taxon>Neopterygii</taxon>
        <taxon>Teleostei</taxon>
        <taxon>Neoteleostei</taxon>
        <taxon>Acanthomorphata</taxon>
        <taxon>Pelagiaria</taxon>
        <taxon>Scombriformes</taxon>
        <taxon>Scombridae</taxon>
        <taxon>Scomber</taxon>
    </lineage>
</organism>
<reference evidence="3 4" key="1">
    <citation type="submission" date="2024-01" db="EMBL/GenBank/DDBJ databases">
        <authorList>
            <person name="Alioto T."/>
            <person name="Alioto T."/>
            <person name="Gomez Garrido J."/>
        </authorList>
    </citation>
    <scope>NUCLEOTIDE SEQUENCE [LARGE SCALE GENOMIC DNA]</scope>
</reference>
<accession>A0AAV1PEG4</accession>
<evidence type="ECO:0000256" key="1">
    <source>
        <dbReference type="SAM" id="Coils"/>
    </source>
</evidence>
<evidence type="ECO:0000256" key="2">
    <source>
        <dbReference type="SAM" id="MobiDB-lite"/>
    </source>
</evidence>
<evidence type="ECO:0000313" key="4">
    <source>
        <dbReference type="Proteomes" id="UP001314229"/>
    </source>
</evidence>
<keyword evidence="1" id="KW-0175">Coiled coil</keyword>
<dbReference type="Proteomes" id="UP001314229">
    <property type="component" value="Unassembled WGS sequence"/>
</dbReference>
<feature type="compositionally biased region" description="Pro residues" evidence="2">
    <location>
        <begin position="120"/>
        <end position="130"/>
    </location>
</feature>